<comment type="similarity">
    <text evidence="1">Belongs to the proteasome subunit S3 family.</text>
</comment>
<accession>A0A8R1I243</accession>
<dbReference type="GO" id="GO:0030234">
    <property type="term" value="F:enzyme regulator activity"/>
    <property type="evidence" value="ECO:0007669"/>
    <property type="project" value="InterPro"/>
</dbReference>
<evidence type="ECO:0000256" key="2">
    <source>
        <dbReference type="ARBA" id="ARBA00022942"/>
    </source>
</evidence>
<sequence length="501" mass="57342">MTPKAGEAAVEKMEVDPVKPAAEPAKDENAIAVENIKDQLQSLDKGEEHLVARVLHVLPKTRRQLNDAVLHKLCTSGLISHDSAFFDNLLKFVKYTPPAVIDEPMDTTSSKTKSPRKGVRPVYTSIESDCYLRLLVLIHLFAQKKYQDALLLGEQQLTAIQNTDKRTLDGFAAKTLYFLCVIHEREGKLFEIRGVLNSRLRTATLRHFNESQAVLICWLLRCYLINRQYQSAAHLVSKVAFPENATNNDLARYMYYQGRIKALQLDYNSAAGYFLQAQRKAPQEGAIGFKQTVQKWVVVIGLLQGEIPERNVFRQPIYRKCLAQYLDLTHAVRLGDIAKFNHVLEQHRKVFEADDTLTLIVRLRQNVIKTAIKQISLAYSRIYIKDIAKKLLMDNETETEYIVAKAIADDAIDAVITSDVRDGPRYMQSSETADIYRTSEPQDHFDTRIRYCLELHNQAVKALRYPPKKKIAVESIEQAREREQQELEFAKELADEDEDDF</sequence>
<dbReference type="EnsemblMetazoa" id="CJA12386.1">
    <property type="protein sequence ID" value="CJA12386.1"/>
    <property type="gene ID" value="WBGene00131590"/>
</dbReference>
<dbReference type="Pfam" id="PF08375">
    <property type="entry name" value="Rpn3_C"/>
    <property type="match status" value="1"/>
</dbReference>
<keyword evidence="3" id="KW-0175">Coiled coil</keyword>
<keyword evidence="2" id="KW-0647">Proteasome</keyword>
<dbReference type="GO" id="GO:0006511">
    <property type="term" value="P:ubiquitin-dependent protein catabolic process"/>
    <property type="evidence" value="ECO:0007669"/>
    <property type="project" value="TreeGrafter"/>
</dbReference>
<name>A0A8R1I243_CAEJA</name>
<dbReference type="GO" id="GO:0042176">
    <property type="term" value="P:regulation of protein catabolic process"/>
    <property type="evidence" value="ECO:0007669"/>
    <property type="project" value="InterPro"/>
</dbReference>
<dbReference type="Pfam" id="PF01399">
    <property type="entry name" value="PCI"/>
    <property type="match status" value="1"/>
</dbReference>
<dbReference type="InterPro" id="IPR057985">
    <property type="entry name" value="TPR_PSMD3_N"/>
</dbReference>
<dbReference type="PANTHER" id="PTHR10758:SF2">
    <property type="entry name" value="26S PROTEASOME NON-ATPASE REGULATORY SUBUNIT 3"/>
    <property type="match status" value="1"/>
</dbReference>
<dbReference type="AlphaFoldDB" id="A0A8R1I243"/>
<evidence type="ECO:0000313" key="6">
    <source>
        <dbReference type="EnsemblMetazoa" id="CJA12386.1"/>
    </source>
</evidence>
<dbReference type="InterPro" id="IPR013586">
    <property type="entry name" value="PSMD3_C"/>
</dbReference>
<dbReference type="GO" id="GO:0010623">
    <property type="term" value="P:programmed cell death involved in cell development"/>
    <property type="evidence" value="ECO:0007669"/>
    <property type="project" value="EnsemblMetazoa"/>
</dbReference>
<evidence type="ECO:0000313" key="7">
    <source>
        <dbReference type="Proteomes" id="UP000005237"/>
    </source>
</evidence>
<proteinExistence type="inferred from homology"/>
<evidence type="ECO:0000256" key="3">
    <source>
        <dbReference type="SAM" id="Coils"/>
    </source>
</evidence>
<feature type="coiled-coil region" evidence="3">
    <location>
        <begin position="473"/>
        <end position="500"/>
    </location>
</feature>
<feature type="domain" description="PCI" evidence="5">
    <location>
        <begin position="251"/>
        <end position="430"/>
    </location>
</feature>
<organism evidence="6 7">
    <name type="scientific">Caenorhabditis japonica</name>
    <dbReference type="NCBI Taxonomy" id="281687"/>
    <lineage>
        <taxon>Eukaryota</taxon>
        <taxon>Metazoa</taxon>
        <taxon>Ecdysozoa</taxon>
        <taxon>Nematoda</taxon>
        <taxon>Chromadorea</taxon>
        <taxon>Rhabditida</taxon>
        <taxon>Rhabditina</taxon>
        <taxon>Rhabditomorpha</taxon>
        <taxon>Rhabditoidea</taxon>
        <taxon>Rhabditidae</taxon>
        <taxon>Peloderinae</taxon>
        <taxon>Caenorhabditis</taxon>
    </lineage>
</organism>
<dbReference type="SMART" id="SM00088">
    <property type="entry name" value="PINT"/>
    <property type="match status" value="1"/>
</dbReference>
<dbReference type="InterPro" id="IPR050756">
    <property type="entry name" value="CSN3"/>
</dbReference>
<feature type="region of interest" description="Disordered" evidence="4">
    <location>
        <begin position="1"/>
        <end position="24"/>
    </location>
</feature>
<keyword evidence="7" id="KW-1185">Reference proteome</keyword>
<dbReference type="OMA" id="AKVYFYF"/>
<dbReference type="InterPro" id="IPR000717">
    <property type="entry name" value="PCI_dom"/>
</dbReference>
<evidence type="ECO:0000256" key="4">
    <source>
        <dbReference type="SAM" id="MobiDB-lite"/>
    </source>
</evidence>
<dbReference type="SMART" id="SM00753">
    <property type="entry name" value="PAM"/>
    <property type="match status" value="1"/>
</dbReference>
<dbReference type="GO" id="GO:0008541">
    <property type="term" value="C:proteasome regulatory particle, lid subcomplex"/>
    <property type="evidence" value="ECO:0007669"/>
    <property type="project" value="TreeGrafter"/>
</dbReference>
<dbReference type="Pfam" id="PF25573">
    <property type="entry name" value="TPR_PSMD3_N"/>
    <property type="match status" value="1"/>
</dbReference>
<reference evidence="7" key="1">
    <citation type="submission" date="2010-08" db="EMBL/GenBank/DDBJ databases">
        <authorList>
            <consortium name="Caenorhabditis japonica Sequencing Consortium"/>
            <person name="Wilson R.K."/>
        </authorList>
    </citation>
    <scope>NUCLEOTIDE SEQUENCE [LARGE SCALE GENOMIC DNA]</scope>
    <source>
        <strain evidence="7">DF5081</strain>
    </source>
</reference>
<evidence type="ECO:0000259" key="5">
    <source>
        <dbReference type="PROSITE" id="PS50250"/>
    </source>
</evidence>
<dbReference type="PROSITE" id="PS50250">
    <property type="entry name" value="PCI"/>
    <property type="match status" value="1"/>
</dbReference>
<dbReference type="PANTHER" id="PTHR10758">
    <property type="entry name" value="26S PROTEASOME NON-ATPASE REGULATORY SUBUNIT 3/COP9 SIGNALOSOME COMPLEX SUBUNIT 3"/>
    <property type="match status" value="1"/>
</dbReference>
<dbReference type="Proteomes" id="UP000005237">
    <property type="component" value="Unassembled WGS sequence"/>
</dbReference>
<reference evidence="6" key="2">
    <citation type="submission" date="2022-06" db="UniProtKB">
        <authorList>
            <consortium name="EnsemblMetazoa"/>
        </authorList>
    </citation>
    <scope>IDENTIFICATION</scope>
    <source>
        <strain evidence="6">DF5081</strain>
    </source>
</reference>
<evidence type="ECO:0000256" key="1">
    <source>
        <dbReference type="ARBA" id="ARBA00007912"/>
    </source>
</evidence>
<protein>
    <submittedName>
        <fullName evidence="6">PCI domain-containing protein</fullName>
    </submittedName>
</protein>